<dbReference type="Pfam" id="PF20382">
    <property type="entry name" value="DUF6677"/>
    <property type="match status" value="1"/>
</dbReference>
<keyword evidence="2" id="KW-1133">Transmembrane helix</keyword>
<feature type="region of interest" description="Disordered" evidence="1">
    <location>
        <begin position="1"/>
        <end position="23"/>
    </location>
</feature>
<keyword evidence="2" id="KW-0812">Transmembrane</keyword>
<feature type="region of interest" description="Disordered" evidence="1">
    <location>
        <begin position="205"/>
        <end position="229"/>
    </location>
</feature>
<keyword evidence="2" id="KW-0472">Membrane</keyword>
<sequence length="229" mass="24957">MGEVNDSRHPPQSPLKPMSQTDPSKIEVDGIPIDLRNPAVAGILAWLFPGAGHFYQKRYAKGVLYMACILTTYVVGFIVGGAHVVYASWIPGDKRWHYVCQLGAGAIAMPALIEGYRMKNATQQFGDGVRSPLSYATDPDWKPLFGGLMAPPRRPVMEQSADEVSAWYARQGAGYEMGTWYTMIAGILNILVIYDACSGPLSTPISGRKKKAAKDEDETPSPNSTEKSS</sequence>
<proteinExistence type="predicted"/>
<keyword evidence="5" id="KW-1185">Reference proteome</keyword>
<feature type="transmembrane region" description="Helical" evidence="2">
    <location>
        <begin position="63"/>
        <end position="89"/>
    </location>
</feature>
<reference evidence="4 5" key="1">
    <citation type="submission" date="2019-02" db="EMBL/GenBank/DDBJ databases">
        <title>Deep-cultivation of Planctomycetes and their phenomic and genomic characterization uncovers novel biology.</title>
        <authorList>
            <person name="Wiegand S."/>
            <person name="Jogler M."/>
            <person name="Boedeker C."/>
            <person name="Pinto D."/>
            <person name="Vollmers J."/>
            <person name="Rivas-Marin E."/>
            <person name="Kohn T."/>
            <person name="Peeters S.H."/>
            <person name="Heuer A."/>
            <person name="Rast P."/>
            <person name="Oberbeckmann S."/>
            <person name="Bunk B."/>
            <person name="Jeske O."/>
            <person name="Meyerdierks A."/>
            <person name="Storesund J.E."/>
            <person name="Kallscheuer N."/>
            <person name="Luecker S."/>
            <person name="Lage O.M."/>
            <person name="Pohl T."/>
            <person name="Merkel B.J."/>
            <person name="Hornburger P."/>
            <person name="Mueller R.-W."/>
            <person name="Bruemmer F."/>
            <person name="Labrenz M."/>
            <person name="Spormann A.M."/>
            <person name="Op den Camp H."/>
            <person name="Overmann J."/>
            <person name="Amann R."/>
            <person name="Jetten M.S.M."/>
            <person name="Mascher T."/>
            <person name="Medema M.H."/>
            <person name="Devos D.P."/>
            <person name="Kaster A.-K."/>
            <person name="Ovreas L."/>
            <person name="Rohde M."/>
            <person name="Galperin M.Y."/>
            <person name="Jogler C."/>
        </authorList>
    </citation>
    <scope>NUCLEOTIDE SEQUENCE [LARGE SCALE GENOMIC DNA]</scope>
    <source>
        <strain evidence="4 5">FF011L</strain>
    </source>
</reference>
<feature type="domain" description="DUF6677" evidence="3">
    <location>
        <begin position="41"/>
        <end position="208"/>
    </location>
</feature>
<evidence type="ECO:0000256" key="1">
    <source>
        <dbReference type="SAM" id="MobiDB-lite"/>
    </source>
</evidence>
<evidence type="ECO:0000259" key="3">
    <source>
        <dbReference type="Pfam" id="PF20382"/>
    </source>
</evidence>
<evidence type="ECO:0000313" key="5">
    <source>
        <dbReference type="Proteomes" id="UP000320672"/>
    </source>
</evidence>
<dbReference type="EMBL" id="CP036262">
    <property type="protein sequence ID" value="QDS91797.1"/>
    <property type="molecule type" value="Genomic_DNA"/>
</dbReference>
<gene>
    <name evidence="4" type="ORF">FF011L_05320</name>
</gene>
<dbReference type="KEGG" id="rml:FF011L_05320"/>
<protein>
    <recommendedName>
        <fullName evidence="3">DUF6677 domain-containing protein</fullName>
    </recommendedName>
</protein>
<evidence type="ECO:0000256" key="2">
    <source>
        <dbReference type="SAM" id="Phobius"/>
    </source>
</evidence>
<dbReference type="InterPro" id="IPR046499">
    <property type="entry name" value="DUF6677"/>
</dbReference>
<feature type="compositionally biased region" description="Polar residues" evidence="1">
    <location>
        <begin position="220"/>
        <end position="229"/>
    </location>
</feature>
<accession>A0A517MAJ0</accession>
<dbReference type="Proteomes" id="UP000320672">
    <property type="component" value="Chromosome"/>
</dbReference>
<name>A0A517MAJ0_9BACT</name>
<organism evidence="4 5">
    <name type="scientific">Roseimaritima multifibrata</name>
    <dbReference type="NCBI Taxonomy" id="1930274"/>
    <lineage>
        <taxon>Bacteria</taxon>
        <taxon>Pseudomonadati</taxon>
        <taxon>Planctomycetota</taxon>
        <taxon>Planctomycetia</taxon>
        <taxon>Pirellulales</taxon>
        <taxon>Pirellulaceae</taxon>
        <taxon>Roseimaritima</taxon>
    </lineage>
</organism>
<evidence type="ECO:0000313" key="4">
    <source>
        <dbReference type="EMBL" id="QDS91797.1"/>
    </source>
</evidence>
<dbReference type="AlphaFoldDB" id="A0A517MAJ0"/>